<organism evidence="2 3">
    <name type="scientific">Vallicoccus soli</name>
    <dbReference type="NCBI Taxonomy" id="2339232"/>
    <lineage>
        <taxon>Bacteria</taxon>
        <taxon>Bacillati</taxon>
        <taxon>Actinomycetota</taxon>
        <taxon>Actinomycetes</taxon>
        <taxon>Motilibacterales</taxon>
        <taxon>Vallicoccaceae</taxon>
        <taxon>Vallicoccus</taxon>
    </lineage>
</organism>
<evidence type="ECO:0000259" key="1">
    <source>
        <dbReference type="Pfam" id="PF14530"/>
    </source>
</evidence>
<dbReference type="InterPro" id="IPR029447">
    <property type="entry name" value="DUF4439"/>
</dbReference>
<comment type="caution">
    <text evidence="2">The sequence shown here is derived from an EMBL/GenBank/DDBJ whole genome shotgun (WGS) entry which is preliminary data.</text>
</comment>
<proteinExistence type="predicted"/>
<dbReference type="SUPFAM" id="SSF47240">
    <property type="entry name" value="Ferritin-like"/>
    <property type="match status" value="1"/>
</dbReference>
<protein>
    <submittedName>
        <fullName evidence="2">DUF4439 domain-containing protein</fullName>
    </submittedName>
</protein>
<name>A0A3A3YXU2_9ACTN</name>
<evidence type="ECO:0000313" key="2">
    <source>
        <dbReference type="EMBL" id="RJK96499.1"/>
    </source>
</evidence>
<dbReference type="Pfam" id="PF14530">
    <property type="entry name" value="DUF4439"/>
    <property type="match status" value="1"/>
</dbReference>
<gene>
    <name evidence="2" type="ORF">D5H78_09845</name>
</gene>
<keyword evidence="3" id="KW-1185">Reference proteome</keyword>
<dbReference type="RefSeq" id="WP_119950256.1">
    <property type="nucleotide sequence ID" value="NZ_QZEZ01000003.1"/>
</dbReference>
<dbReference type="EMBL" id="QZEZ01000003">
    <property type="protein sequence ID" value="RJK96499.1"/>
    <property type="molecule type" value="Genomic_DNA"/>
</dbReference>
<feature type="domain" description="DUF4439" evidence="1">
    <location>
        <begin position="14"/>
        <end position="143"/>
    </location>
</feature>
<accession>A0A3A3YXU2</accession>
<sequence>MSTPRPGEDAATAALRAAVAGEHAAVYAYGVVGARAGAAAADLASTGYAAHSARRDRLAAELAERGAPPELPRPAYALPSPVTGPAAAARLAALVEDRLCTAYGDLVAAAEGRLRRIGADALQDCAVRAALWRGGPVRPFPGDPARR</sequence>
<dbReference type="InterPro" id="IPR012347">
    <property type="entry name" value="Ferritin-like"/>
</dbReference>
<dbReference type="InterPro" id="IPR009078">
    <property type="entry name" value="Ferritin-like_SF"/>
</dbReference>
<dbReference type="CDD" id="cd00657">
    <property type="entry name" value="Ferritin_like"/>
    <property type="match status" value="1"/>
</dbReference>
<dbReference type="AlphaFoldDB" id="A0A3A3YXU2"/>
<dbReference type="Gene3D" id="1.20.1260.10">
    <property type="match status" value="1"/>
</dbReference>
<evidence type="ECO:0000313" key="3">
    <source>
        <dbReference type="Proteomes" id="UP000265614"/>
    </source>
</evidence>
<dbReference type="Proteomes" id="UP000265614">
    <property type="component" value="Unassembled WGS sequence"/>
</dbReference>
<dbReference type="OrthoDB" id="3855078at2"/>
<reference evidence="2 3" key="1">
    <citation type="submission" date="2018-09" db="EMBL/GenBank/DDBJ databases">
        <title>YIM 75000 draft genome.</title>
        <authorList>
            <person name="Tang S."/>
            <person name="Feng Y."/>
        </authorList>
    </citation>
    <scope>NUCLEOTIDE SEQUENCE [LARGE SCALE GENOMIC DNA]</scope>
    <source>
        <strain evidence="2 3">YIM 75000</strain>
    </source>
</reference>